<dbReference type="EMBL" id="JANQDX010000001">
    <property type="protein sequence ID" value="KAL0928655.1"/>
    <property type="molecule type" value="Genomic_DNA"/>
</dbReference>
<feature type="chain" id="PRO_5044770028" evidence="1">
    <location>
        <begin position="24"/>
        <end position="169"/>
    </location>
</feature>
<feature type="signal peptide" evidence="1">
    <location>
        <begin position="1"/>
        <end position="23"/>
    </location>
</feature>
<dbReference type="Pfam" id="PF04398">
    <property type="entry name" value="DUF538"/>
    <property type="match status" value="1"/>
</dbReference>
<reference evidence="2 3" key="1">
    <citation type="journal article" date="2024" name="Plant Biotechnol. J.">
        <title>Dendrobium thyrsiflorum genome and its molecular insights into genes involved in important horticultural traits.</title>
        <authorList>
            <person name="Chen B."/>
            <person name="Wang J.Y."/>
            <person name="Zheng P.J."/>
            <person name="Li K.L."/>
            <person name="Liang Y.M."/>
            <person name="Chen X.F."/>
            <person name="Zhang C."/>
            <person name="Zhao X."/>
            <person name="He X."/>
            <person name="Zhang G.Q."/>
            <person name="Liu Z.J."/>
            <person name="Xu Q."/>
        </authorList>
    </citation>
    <scope>NUCLEOTIDE SEQUENCE [LARGE SCALE GENOMIC DNA]</scope>
    <source>
        <strain evidence="2">GZMU011</strain>
    </source>
</reference>
<dbReference type="PANTHER" id="PTHR31676">
    <property type="entry name" value="T31J12.3 PROTEIN-RELATED"/>
    <property type="match status" value="1"/>
</dbReference>
<dbReference type="AlphaFoldDB" id="A0ABD0VW21"/>
<name>A0ABD0VW21_DENTH</name>
<dbReference type="Gene3D" id="2.30.240.10">
    <property type="entry name" value="At5g01610-like"/>
    <property type="match status" value="1"/>
</dbReference>
<organism evidence="2 3">
    <name type="scientific">Dendrobium thyrsiflorum</name>
    <name type="common">Pinecone-like raceme dendrobium</name>
    <name type="synonym">Orchid</name>
    <dbReference type="NCBI Taxonomy" id="117978"/>
    <lineage>
        <taxon>Eukaryota</taxon>
        <taxon>Viridiplantae</taxon>
        <taxon>Streptophyta</taxon>
        <taxon>Embryophyta</taxon>
        <taxon>Tracheophyta</taxon>
        <taxon>Spermatophyta</taxon>
        <taxon>Magnoliopsida</taxon>
        <taxon>Liliopsida</taxon>
        <taxon>Asparagales</taxon>
        <taxon>Orchidaceae</taxon>
        <taxon>Epidendroideae</taxon>
        <taxon>Malaxideae</taxon>
        <taxon>Dendrobiinae</taxon>
        <taxon>Dendrobium</taxon>
    </lineage>
</organism>
<dbReference type="InterPro" id="IPR007493">
    <property type="entry name" value="DUF538"/>
</dbReference>
<evidence type="ECO:0000313" key="2">
    <source>
        <dbReference type="EMBL" id="KAL0928655.1"/>
    </source>
</evidence>
<proteinExistence type="predicted"/>
<evidence type="ECO:0000256" key="1">
    <source>
        <dbReference type="SAM" id="SignalP"/>
    </source>
</evidence>
<comment type="caution">
    <text evidence="2">The sequence shown here is derived from an EMBL/GenBank/DDBJ whole genome shotgun (WGS) entry which is preliminary data.</text>
</comment>
<sequence>MRIPMSPLLLLPLLLFAAAGAIASISDGSSSAYNALQSYNFPIGILPEGAVGYDLDNSTGNFLVYFNGTCSFSLEGSYQLRYQSSISGRISTNRLSNLKGVRVKVILFWINIVEVVRNGDELEFSVGIASADFAIKNFDISPQCGCGLNCNTLGNRAEEGDLVKLKSAV</sequence>
<protein>
    <submittedName>
        <fullName evidence="2">Uncharacterized protein</fullName>
    </submittedName>
</protein>
<dbReference type="SUPFAM" id="SSF141562">
    <property type="entry name" value="At5g01610-like"/>
    <property type="match status" value="1"/>
</dbReference>
<dbReference type="Proteomes" id="UP001552299">
    <property type="component" value="Unassembled WGS sequence"/>
</dbReference>
<accession>A0ABD0VW21</accession>
<keyword evidence="1" id="KW-0732">Signal</keyword>
<dbReference type="InterPro" id="IPR036758">
    <property type="entry name" value="At5g01610-like"/>
</dbReference>
<gene>
    <name evidence="2" type="ORF">M5K25_000564</name>
</gene>
<evidence type="ECO:0000313" key="3">
    <source>
        <dbReference type="Proteomes" id="UP001552299"/>
    </source>
</evidence>
<keyword evidence="3" id="KW-1185">Reference proteome</keyword>
<dbReference type="PANTHER" id="PTHR31676:SF76">
    <property type="entry name" value="OS05G0362300 PROTEIN"/>
    <property type="match status" value="1"/>
</dbReference>